<feature type="domain" description="AB hydrolase-1" evidence="5">
    <location>
        <begin position="45"/>
        <end position="356"/>
    </location>
</feature>
<dbReference type="HAMAP" id="MF_00296">
    <property type="entry name" value="MetX_acyltransf"/>
    <property type="match status" value="1"/>
</dbReference>
<dbReference type="NCBIfam" id="NF001209">
    <property type="entry name" value="PRK00175.1"/>
    <property type="match status" value="1"/>
</dbReference>
<organism evidence="6 7">
    <name type="scientific">Caldimonas aquatica</name>
    <dbReference type="NCBI Taxonomy" id="376175"/>
    <lineage>
        <taxon>Bacteria</taxon>
        <taxon>Pseudomonadati</taxon>
        <taxon>Pseudomonadota</taxon>
        <taxon>Betaproteobacteria</taxon>
        <taxon>Burkholderiales</taxon>
        <taxon>Sphaerotilaceae</taxon>
        <taxon>Caldimonas</taxon>
    </lineage>
</organism>
<dbReference type="PANTHER" id="PTHR32268:SF11">
    <property type="entry name" value="HOMOSERINE O-ACETYLTRANSFERASE"/>
    <property type="match status" value="1"/>
</dbReference>
<keyword evidence="4" id="KW-0028">Amino-acid biosynthesis</keyword>
<gene>
    <name evidence="4" type="primary">metXS</name>
    <name evidence="6" type="ORF">OMP39_00905</name>
</gene>
<keyword evidence="4" id="KW-0963">Cytoplasm</keyword>
<evidence type="ECO:0000259" key="5">
    <source>
        <dbReference type="Pfam" id="PF00561"/>
    </source>
</evidence>
<feature type="binding site" evidence="4">
    <location>
        <position position="351"/>
    </location>
    <ligand>
        <name>substrate</name>
    </ligand>
</feature>
<dbReference type="Gene3D" id="1.10.1740.110">
    <property type="match status" value="1"/>
</dbReference>
<protein>
    <recommendedName>
        <fullName evidence="4">Homoserine O-succinyltransferase</fullName>
        <shortName evidence="4">HST</shortName>
        <ecNumber evidence="4">2.3.1.46</ecNumber>
    </recommendedName>
    <alternativeName>
        <fullName evidence="4">Homoserine transsuccinylase</fullName>
        <shortName evidence="4">HTS</shortName>
    </alternativeName>
</protein>
<name>A0ABY6MT85_9BURK</name>
<comment type="caution">
    <text evidence="4">Lacks conserved residue(s) required for the propagation of feature annotation.</text>
</comment>
<dbReference type="SUPFAM" id="SSF53474">
    <property type="entry name" value="alpha/beta-Hydrolases"/>
    <property type="match status" value="1"/>
</dbReference>
<sequence length="382" mass="42518">MASLGHVTPQSMHFAEPLRLRSGAQLADYTLVYETYGTLNADKSNAVLVCHALNASHHVAGTYEGVPKSEGWWDNLVGPGKPLDTDRFFVIGINNPGSCFGSTGPMHANPATGKPYGADFPVVTVEDWVQAQALLLDRLGIRTLAAVMGGSLGGMQALSWSLQFPERVRHCIAIATAPNLSAQNIAFNEVARRAIVTDPDFHGGHYYEHGVVPKRGLRVARMIGHITYLSDDAMAEKFGRSLRAAELAYSTQEIEFQIESYLRYQGDKFSEYFDANTYLLITRALDYFDPARDHGGDLSRAMARARAKFLVVSFTTDWRFSPARSREIVKALLDNRRDVSYAEIDAPHGHDAFLLEDARYHAVVRAYYERIAREIEEGRDDE</sequence>
<dbReference type="PANTHER" id="PTHR32268">
    <property type="entry name" value="HOMOSERINE O-ACETYLTRANSFERASE"/>
    <property type="match status" value="1"/>
</dbReference>
<comment type="catalytic activity">
    <reaction evidence="4">
        <text>L-homoserine + succinyl-CoA = O-succinyl-L-homoserine + CoA</text>
        <dbReference type="Rhea" id="RHEA:22008"/>
        <dbReference type="ChEBI" id="CHEBI:57287"/>
        <dbReference type="ChEBI" id="CHEBI:57292"/>
        <dbReference type="ChEBI" id="CHEBI:57476"/>
        <dbReference type="ChEBI" id="CHEBI:57661"/>
        <dbReference type="EC" id="2.3.1.46"/>
    </reaction>
</comment>
<comment type="subcellular location">
    <subcellularLocation>
        <location evidence="4">Cytoplasm</location>
    </subcellularLocation>
</comment>
<dbReference type="Proteomes" id="UP001163266">
    <property type="component" value="Chromosome"/>
</dbReference>
<dbReference type="PIRSF" id="PIRSF000443">
    <property type="entry name" value="Homoser_Ac_trans"/>
    <property type="match status" value="1"/>
</dbReference>
<reference evidence="6" key="1">
    <citation type="submission" date="2022-10" db="EMBL/GenBank/DDBJ databases">
        <title>Complete genome sequence of Schlegelella aquatica LMG 23380.</title>
        <authorList>
            <person name="Musilova J."/>
            <person name="Kourilova X."/>
            <person name="Bezdicek M."/>
            <person name="Hermankova K."/>
            <person name="Obruca S."/>
            <person name="Sedlar K."/>
        </authorList>
    </citation>
    <scope>NUCLEOTIDE SEQUENCE</scope>
    <source>
        <strain evidence="6">LMG 23380</strain>
    </source>
</reference>
<evidence type="ECO:0000256" key="3">
    <source>
        <dbReference type="ARBA" id="ARBA00023315"/>
    </source>
</evidence>
<dbReference type="GO" id="GO:0004414">
    <property type="term" value="F:homoserine O-acetyltransferase activity"/>
    <property type="evidence" value="ECO:0007669"/>
    <property type="project" value="UniProtKB-EC"/>
</dbReference>
<keyword evidence="2 4" id="KW-0486">Methionine biosynthesis</keyword>
<evidence type="ECO:0000256" key="1">
    <source>
        <dbReference type="ARBA" id="ARBA00022679"/>
    </source>
</evidence>
<keyword evidence="7" id="KW-1185">Reference proteome</keyword>
<evidence type="ECO:0000313" key="7">
    <source>
        <dbReference type="Proteomes" id="UP001163266"/>
    </source>
</evidence>
<proteinExistence type="inferred from homology"/>
<evidence type="ECO:0000256" key="4">
    <source>
        <dbReference type="HAMAP-Rule" id="MF_00296"/>
    </source>
</evidence>
<dbReference type="EMBL" id="CP110257">
    <property type="protein sequence ID" value="UZD55191.1"/>
    <property type="molecule type" value="Genomic_DNA"/>
</dbReference>
<dbReference type="Gene3D" id="3.40.50.1820">
    <property type="entry name" value="alpha/beta hydrolase"/>
    <property type="match status" value="1"/>
</dbReference>
<keyword evidence="1 4" id="KW-0808">Transferase</keyword>
<dbReference type="RefSeq" id="WP_264892949.1">
    <property type="nucleotide sequence ID" value="NZ_CP110257.1"/>
</dbReference>
<feature type="active site" evidence="4">
    <location>
        <position position="350"/>
    </location>
</feature>
<comment type="subunit">
    <text evidence="4">Homodimer.</text>
</comment>
<comment type="pathway">
    <text evidence="4">Amino-acid biosynthesis; L-methionine biosynthesis via de novo pathway; O-succinyl-L-homoserine from L-homoserine: step 1/1.</text>
</comment>
<dbReference type="InterPro" id="IPR029058">
    <property type="entry name" value="AB_hydrolase_fold"/>
</dbReference>
<dbReference type="EC" id="2.3.1.46" evidence="4"/>
<dbReference type="NCBIfam" id="TIGR01392">
    <property type="entry name" value="homoserO_Ac_trn"/>
    <property type="match status" value="1"/>
</dbReference>
<dbReference type="InterPro" id="IPR008220">
    <property type="entry name" value="HAT_MetX-like"/>
</dbReference>
<dbReference type="InterPro" id="IPR000073">
    <property type="entry name" value="AB_hydrolase_1"/>
</dbReference>
<evidence type="ECO:0000256" key="2">
    <source>
        <dbReference type="ARBA" id="ARBA00023167"/>
    </source>
</evidence>
<comment type="similarity">
    <text evidence="4">Belongs to the AB hydrolase superfamily. MetX family.</text>
</comment>
<evidence type="ECO:0000313" key="6">
    <source>
        <dbReference type="EMBL" id="UZD55191.1"/>
    </source>
</evidence>
<keyword evidence="3 4" id="KW-0012">Acyltransferase</keyword>
<dbReference type="Pfam" id="PF00561">
    <property type="entry name" value="Abhydrolase_1"/>
    <property type="match status" value="1"/>
</dbReference>
<feature type="active site" description="Nucleophile" evidence="4">
    <location>
        <position position="151"/>
    </location>
</feature>
<feature type="active site" evidence="4">
    <location>
        <position position="317"/>
    </location>
</feature>
<feature type="binding site" evidence="4">
    <location>
        <position position="221"/>
    </location>
    <ligand>
        <name>substrate</name>
    </ligand>
</feature>
<feature type="site" description="Important for acyl-CoA specificity" evidence="4">
    <location>
        <position position="319"/>
    </location>
</feature>
<comment type="function">
    <text evidence="4">Transfers a succinyl group from succinyl-CoA to L-homoserine, forming succinyl-L-homoserine.</text>
</comment>
<accession>A0ABY6MT85</accession>